<feature type="region of interest" description="Disordered" evidence="4">
    <location>
        <begin position="19"/>
        <end position="88"/>
    </location>
</feature>
<dbReference type="GO" id="GO:0005840">
    <property type="term" value="C:ribosome"/>
    <property type="evidence" value="ECO:0007669"/>
    <property type="project" value="UniProtKB-KW"/>
</dbReference>
<organism evidence="6 7">
    <name type="scientific">Papiliotrema laurentii</name>
    <name type="common">Cryptococcus laurentii</name>
    <dbReference type="NCBI Taxonomy" id="5418"/>
    <lineage>
        <taxon>Eukaryota</taxon>
        <taxon>Fungi</taxon>
        <taxon>Dikarya</taxon>
        <taxon>Basidiomycota</taxon>
        <taxon>Agaricomycotina</taxon>
        <taxon>Tremellomycetes</taxon>
        <taxon>Tremellales</taxon>
        <taxon>Rhynchogastremaceae</taxon>
        <taxon>Papiliotrema</taxon>
    </lineage>
</organism>
<comment type="similarity">
    <text evidence="1">Belongs to the universal ribosomal protein uS7 family.</text>
</comment>
<protein>
    <submittedName>
        <fullName evidence="6">Ribosomal protein S7 domain-containing protein</fullName>
    </submittedName>
</protein>
<accession>A0AAD9FWF5</accession>
<feature type="domain" description="Small ribosomal subunit protein uS7" evidence="5">
    <location>
        <begin position="94"/>
        <end position="223"/>
    </location>
</feature>
<evidence type="ECO:0000259" key="5">
    <source>
        <dbReference type="Pfam" id="PF00177"/>
    </source>
</evidence>
<keyword evidence="3" id="KW-0687">Ribonucleoprotein</keyword>
<proteinExistence type="inferred from homology"/>
<dbReference type="EMBL" id="JAODAN010000001">
    <property type="protein sequence ID" value="KAK1927469.1"/>
    <property type="molecule type" value="Genomic_DNA"/>
</dbReference>
<dbReference type="Pfam" id="PF00177">
    <property type="entry name" value="Ribosomal_S7"/>
    <property type="match status" value="1"/>
</dbReference>
<dbReference type="InterPro" id="IPR036823">
    <property type="entry name" value="Ribosomal_uS7_dom_sf"/>
</dbReference>
<evidence type="ECO:0000256" key="4">
    <source>
        <dbReference type="SAM" id="MobiDB-lite"/>
    </source>
</evidence>
<dbReference type="CDD" id="cd14868">
    <property type="entry name" value="uS7_Mitochondria_Fungi"/>
    <property type="match status" value="1"/>
</dbReference>
<feature type="compositionally biased region" description="Low complexity" evidence="4">
    <location>
        <begin position="31"/>
        <end position="66"/>
    </location>
</feature>
<keyword evidence="7" id="KW-1185">Reference proteome</keyword>
<dbReference type="AlphaFoldDB" id="A0AAD9FWF5"/>
<evidence type="ECO:0000256" key="3">
    <source>
        <dbReference type="ARBA" id="ARBA00023274"/>
    </source>
</evidence>
<dbReference type="GO" id="GO:1990904">
    <property type="term" value="C:ribonucleoprotein complex"/>
    <property type="evidence" value="ECO:0007669"/>
    <property type="project" value="UniProtKB-KW"/>
</dbReference>
<dbReference type="InterPro" id="IPR023798">
    <property type="entry name" value="Ribosomal_uS7_dom"/>
</dbReference>
<dbReference type="SUPFAM" id="SSF47973">
    <property type="entry name" value="Ribosomal protein S7"/>
    <property type="match status" value="1"/>
</dbReference>
<name>A0AAD9FWF5_PAPLA</name>
<evidence type="ECO:0000313" key="7">
    <source>
        <dbReference type="Proteomes" id="UP001182556"/>
    </source>
</evidence>
<dbReference type="InterPro" id="IPR047988">
    <property type="entry name" value="Ribosomal_uS7m_fungi"/>
</dbReference>
<evidence type="ECO:0000313" key="6">
    <source>
        <dbReference type="EMBL" id="KAK1927469.1"/>
    </source>
</evidence>
<evidence type="ECO:0000256" key="2">
    <source>
        <dbReference type="ARBA" id="ARBA00022980"/>
    </source>
</evidence>
<reference evidence="6" key="1">
    <citation type="submission" date="2023-02" db="EMBL/GenBank/DDBJ databases">
        <title>Identification and recombinant expression of a fungal hydrolase from Papiliotrema laurentii that hydrolyzes apple cutin and clears colloidal polyester polyurethane.</title>
        <authorList>
            <consortium name="DOE Joint Genome Institute"/>
            <person name="Roman V.A."/>
            <person name="Bojanowski C."/>
            <person name="Crable B.R."/>
            <person name="Wagner D.N."/>
            <person name="Hung C.S."/>
            <person name="Nadeau L.J."/>
            <person name="Schratz L."/>
            <person name="Haridas S."/>
            <person name="Pangilinan J."/>
            <person name="Lipzen A."/>
            <person name="Na H."/>
            <person name="Yan M."/>
            <person name="Ng V."/>
            <person name="Grigoriev I.V."/>
            <person name="Spatafora J.W."/>
            <person name="Barlow D."/>
            <person name="Biffinger J."/>
            <person name="Kelley-Loughnane N."/>
            <person name="Varaljay V.A."/>
            <person name="Crookes-Goodson W.J."/>
        </authorList>
    </citation>
    <scope>NUCLEOTIDE SEQUENCE</scope>
    <source>
        <strain evidence="6">5307AH</strain>
    </source>
</reference>
<evidence type="ECO:0000256" key="1">
    <source>
        <dbReference type="ARBA" id="ARBA00007151"/>
    </source>
</evidence>
<gene>
    <name evidence="6" type="ORF">DB88DRAFT_478146</name>
</gene>
<dbReference type="Proteomes" id="UP001182556">
    <property type="component" value="Unassembled WGS sequence"/>
</dbReference>
<dbReference type="Gene3D" id="1.10.455.10">
    <property type="entry name" value="Ribosomal protein S7 domain"/>
    <property type="match status" value="1"/>
</dbReference>
<comment type="caution">
    <text evidence="6">The sequence shown here is derived from an EMBL/GenBank/DDBJ whole genome shotgun (WGS) entry which is preliminary data.</text>
</comment>
<keyword evidence="2 6" id="KW-0689">Ribosomal protein</keyword>
<sequence length="230" mass="25078">MSLRTSLRTAHTAFRGFSTCLPRYNPSDNQPGPSSGPSFSDLSSILSPITSAAPKPASAPSTPSSPLGGFSSAPSVVDQPRGYSPSALPPKIDPVLDLFTNMLMKSGMKGVAQTRVTNILELIRQTSNQPPVPLLHRAILLSSPSVKVLTMRKSMKSVPTPRALTERQRTRQAIAWILKAAEKGRRVTAKREERIAKEVLAILEGESEVFKWLEQRHKEAALARSNIFAR</sequence>